<dbReference type="Pfam" id="PF07679">
    <property type="entry name" value="I-set"/>
    <property type="match status" value="2"/>
</dbReference>
<evidence type="ECO:0000259" key="7">
    <source>
        <dbReference type="PROSITE" id="PS50835"/>
    </source>
</evidence>
<gene>
    <name evidence="8" type="ORF">NBR_LOCUS1806</name>
</gene>
<comment type="subcellular location">
    <subcellularLocation>
        <location evidence="1">Cytoplasm</location>
        <location evidence="1">Myofibril</location>
        <location evidence="1">Sarcomere</location>
        <location evidence="1">A band</location>
    </subcellularLocation>
</comment>
<dbReference type="PANTHER" id="PTHR47633">
    <property type="entry name" value="IMMUNOGLOBULIN"/>
    <property type="match status" value="1"/>
</dbReference>
<evidence type="ECO:0000256" key="4">
    <source>
        <dbReference type="ARBA" id="ARBA00023157"/>
    </source>
</evidence>
<dbReference type="Gene3D" id="2.60.40.10">
    <property type="entry name" value="Immunoglobulins"/>
    <property type="match status" value="3"/>
</dbReference>
<dbReference type="STRING" id="27835.A0A0N4XH03"/>
<dbReference type="InterPro" id="IPR003598">
    <property type="entry name" value="Ig_sub2"/>
</dbReference>
<feature type="domain" description="Ig-like" evidence="7">
    <location>
        <begin position="394"/>
        <end position="483"/>
    </location>
</feature>
<keyword evidence="6" id="KW-0175">Coiled coil</keyword>
<organism evidence="10">
    <name type="scientific">Nippostrongylus brasiliensis</name>
    <name type="common">Rat hookworm</name>
    <dbReference type="NCBI Taxonomy" id="27835"/>
    <lineage>
        <taxon>Eukaryota</taxon>
        <taxon>Metazoa</taxon>
        <taxon>Ecdysozoa</taxon>
        <taxon>Nematoda</taxon>
        <taxon>Chromadorea</taxon>
        <taxon>Rhabditida</taxon>
        <taxon>Rhabditina</taxon>
        <taxon>Rhabditomorpha</taxon>
        <taxon>Strongyloidea</taxon>
        <taxon>Heligmosomidae</taxon>
        <taxon>Nippostrongylus</taxon>
    </lineage>
</organism>
<keyword evidence="3" id="KW-0677">Repeat</keyword>
<evidence type="ECO:0000256" key="5">
    <source>
        <dbReference type="ARBA" id="ARBA00023319"/>
    </source>
</evidence>
<dbReference type="OMA" id="WYKEEKT"/>
<feature type="domain" description="Ig-like" evidence="7">
    <location>
        <begin position="286"/>
        <end position="376"/>
    </location>
</feature>
<dbReference type="FunFam" id="2.60.40.10:FF:000032">
    <property type="entry name" value="palladin isoform X1"/>
    <property type="match status" value="1"/>
</dbReference>
<reference evidence="8 9" key="2">
    <citation type="submission" date="2018-11" db="EMBL/GenBank/DDBJ databases">
        <authorList>
            <consortium name="Pathogen Informatics"/>
        </authorList>
    </citation>
    <scope>NUCLEOTIDE SEQUENCE [LARGE SCALE GENOMIC DNA]</scope>
</reference>
<keyword evidence="5" id="KW-0393">Immunoglobulin domain</keyword>
<dbReference type="InterPro" id="IPR036179">
    <property type="entry name" value="Ig-like_dom_sf"/>
</dbReference>
<feature type="coiled-coil region" evidence="6">
    <location>
        <begin position="102"/>
        <end position="159"/>
    </location>
</feature>
<reference evidence="10" key="1">
    <citation type="submission" date="2017-02" db="UniProtKB">
        <authorList>
            <consortium name="WormBaseParasite"/>
        </authorList>
    </citation>
    <scope>IDENTIFICATION</scope>
</reference>
<dbReference type="EMBL" id="UYSL01001648">
    <property type="protein sequence ID" value="VDL65395.1"/>
    <property type="molecule type" value="Genomic_DNA"/>
</dbReference>
<dbReference type="PROSITE" id="PS50835">
    <property type="entry name" value="IG_LIKE"/>
    <property type="match status" value="2"/>
</dbReference>
<keyword evidence="2" id="KW-0963">Cytoplasm</keyword>
<dbReference type="InterPro" id="IPR058157">
    <property type="entry name" value="Spectrin_met"/>
</dbReference>
<dbReference type="Proteomes" id="UP000271162">
    <property type="component" value="Unassembled WGS sequence"/>
</dbReference>
<dbReference type="Pfam" id="PF25101">
    <property type="entry name" value="Spectrin_7"/>
    <property type="match status" value="1"/>
</dbReference>
<evidence type="ECO:0000313" key="9">
    <source>
        <dbReference type="Proteomes" id="UP000271162"/>
    </source>
</evidence>
<dbReference type="AlphaFoldDB" id="A0A0N4XH03"/>
<evidence type="ECO:0000256" key="1">
    <source>
        <dbReference type="ARBA" id="ARBA00004161"/>
    </source>
</evidence>
<dbReference type="PANTHER" id="PTHR47633:SF15">
    <property type="entry name" value="IG-LIKE DOMAIN-CONTAINING PROTEIN"/>
    <property type="match status" value="1"/>
</dbReference>
<evidence type="ECO:0000313" key="10">
    <source>
        <dbReference type="WBParaSite" id="NBR_0000180501-mRNA-1"/>
    </source>
</evidence>
<evidence type="ECO:0000256" key="6">
    <source>
        <dbReference type="SAM" id="Coils"/>
    </source>
</evidence>
<evidence type="ECO:0000256" key="2">
    <source>
        <dbReference type="ARBA" id="ARBA00022490"/>
    </source>
</evidence>
<dbReference type="InterPro" id="IPR013783">
    <property type="entry name" value="Ig-like_fold"/>
</dbReference>
<protein>
    <submittedName>
        <fullName evidence="10">Immunoglobulin I-set domain protein</fullName>
    </submittedName>
</protein>
<accession>A0A0N4XH03</accession>
<dbReference type="SMART" id="SM00408">
    <property type="entry name" value="IGc2"/>
    <property type="match status" value="2"/>
</dbReference>
<dbReference type="SUPFAM" id="SSF48726">
    <property type="entry name" value="Immunoglobulin"/>
    <property type="match status" value="3"/>
</dbReference>
<dbReference type="GO" id="GO:0031672">
    <property type="term" value="C:A band"/>
    <property type="evidence" value="ECO:0007669"/>
    <property type="project" value="UniProtKB-SubCell"/>
</dbReference>
<keyword evidence="9" id="KW-1185">Reference proteome</keyword>
<dbReference type="WBParaSite" id="NBR_0000180501-mRNA-1">
    <property type="protein sequence ID" value="NBR_0000180501-mRNA-1"/>
    <property type="gene ID" value="NBR_0000180501"/>
</dbReference>
<sequence>MIEETMAQEKHDVEKFVATAEQVARNDDTLDVTRSVQAARNVIVDHEHRYTYAKVKWSDWLSNKESIRKVVSVIEEVEMWQEETWEIIRLLENTRTTNLQDSEGLYRRVKELQQTIDQQSAKLDETRKSTKSEEITKRIDELIRRQLEIRERAAHLEKKVETVYESFLQQEIEERIRAPQILTSLKDAQVEEGSRFEFVARIEGEPEPKISLVITAHFFFECFIFNFMWLKDGIDVKSNIDYRQDFVNGVASLVIENEGGVAESSAKLTVKSRSAVSSSIMEDEKPRFVKHLVDVQVTEGETSTLDCVVVGRPEPEVVWYKEEKTVQEDERVHLKFVGDHVSLTITPSVVTDTGLYTVKARNVHGEATNFCQLKVVPKKLPPPTPPKPRPARAPVFQQSLTTTTWDEGDTATLQVVTYGEPRPEVHWRFEEQPIYKSETIKTEDYLDGTSRLIISPITTEHRGTYTAVAVNEAGEAHTSATVDVIEKKTVDEHMLQEDMYERISRRPAETTQKSEKRWTELIDEHVMSQKSSPLPTALPVSPELRRIEHEQRWVDQIDEILEQRAPSIVEDRETKTAETYVKVNRIRTSFRRAGGRFWLFSDGGRVDA</sequence>
<evidence type="ECO:0000256" key="3">
    <source>
        <dbReference type="ARBA" id="ARBA00022737"/>
    </source>
</evidence>
<dbReference type="GO" id="GO:0019899">
    <property type="term" value="F:enzyme binding"/>
    <property type="evidence" value="ECO:0007669"/>
    <property type="project" value="UniProtKB-ARBA"/>
</dbReference>
<dbReference type="InterPro" id="IPR007110">
    <property type="entry name" value="Ig-like_dom"/>
</dbReference>
<dbReference type="InterPro" id="IPR003599">
    <property type="entry name" value="Ig_sub"/>
</dbReference>
<keyword evidence="4" id="KW-1015">Disulfide bond</keyword>
<evidence type="ECO:0000313" key="8">
    <source>
        <dbReference type="EMBL" id="VDL65395.1"/>
    </source>
</evidence>
<dbReference type="FunFam" id="2.60.40.10:FF:000425">
    <property type="entry name" value="Myosin light chain kinase"/>
    <property type="match status" value="1"/>
</dbReference>
<name>A0A0N4XH03_NIPBR</name>
<dbReference type="InterPro" id="IPR013098">
    <property type="entry name" value="Ig_I-set"/>
</dbReference>
<dbReference type="SMART" id="SM00409">
    <property type="entry name" value="IG"/>
    <property type="match status" value="2"/>
</dbReference>
<proteinExistence type="predicted"/>